<evidence type="ECO:0000256" key="1">
    <source>
        <dbReference type="SAM" id="Phobius"/>
    </source>
</evidence>
<protein>
    <submittedName>
        <fullName evidence="3">Putative membrane protein YeiB</fullName>
    </submittedName>
</protein>
<dbReference type="EMBL" id="JACCBH010000001">
    <property type="protein sequence ID" value="NYD54573.1"/>
    <property type="molecule type" value="Genomic_DNA"/>
</dbReference>
<feature type="transmembrane region" description="Helical" evidence="1">
    <location>
        <begin position="132"/>
        <end position="151"/>
    </location>
</feature>
<dbReference type="GO" id="GO:0016747">
    <property type="term" value="F:acyltransferase activity, transferring groups other than amino-acyl groups"/>
    <property type="evidence" value="ECO:0007669"/>
    <property type="project" value="InterPro"/>
</dbReference>
<keyword evidence="1" id="KW-0472">Membrane</keyword>
<accession>A0A7Y9EVB2</accession>
<feature type="domain" description="Acyltransferase 3" evidence="2">
    <location>
        <begin position="20"/>
        <end position="322"/>
    </location>
</feature>
<dbReference type="RefSeq" id="WP_179432987.1">
    <property type="nucleotide sequence ID" value="NZ_BAABLC010000001.1"/>
</dbReference>
<name>A0A7Y9EVB2_9MICO</name>
<organism evidence="3 4">
    <name type="scientific">Microbacterium pseudoresistens</name>
    <dbReference type="NCBI Taxonomy" id="640634"/>
    <lineage>
        <taxon>Bacteria</taxon>
        <taxon>Bacillati</taxon>
        <taxon>Actinomycetota</taxon>
        <taxon>Actinomycetes</taxon>
        <taxon>Micrococcales</taxon>
        <taxon>Microbacteriaceae</taxon>
        <taxon>Microbacterium</taxon>
    </lineage>
</organism>
<proteinExistence type="predicted"/>
<dbReference type="AlphaFoldDB" id="A0A7Y9EVB2"/>
<feature type="transmembrane region" description="Helical" evidence="1">
    <location>
        <begin position="236"/>
        <end position="255"/>
    </location>
</feature>
<evidence type="ECO:0000259" key="2">
    <source>
        <dbReference type="Pfam" id="PF01757"/>
    </source>
</evidence>
<feature type="transmembrane region" description="Helical" evidence="1">
    <location>
        <begin position="275"/>
        <end position="294"/>
    </location>
</feature>
<feature type="transmembrane region" description="Helical" evidence="1">
    <location>
        <begin position="203"/>
        <end position="224"/>
    </location>
</feature>
<dbReference type="InterPro" id="IPR002656">
    <property type="entry name" value="Acyl_transf_3_dom"/>
</dbReference>
<dbReference type="Proteomes" id="UP000552045">
    <property type="component" value="Unassembled WGS sequence"/>
</dbReference>
<keyword evidence="1" id="KW-1133">Transmembrane helix</keyword>
<feature type="transmembrane region" description="Helical" evidence="1">
    <location>
        <begin position="94"/>
        <end position="126"/>
    </location>
</feature>
<keyword evidence="4" id="KW-1185">Reference proteome</keyword>
<evidence type="ECO:0000313" key="3">
    <source>
        <dbReference type="EMBL" id="NYD54573.1"/>
    </source>
</evidence>
<feature type="transmembrane region" description="Helical" evidence="1">
    <location>
        <begin position="306"/>
        <end position="324"/>
    </location>
</feature>
<sequence length="351" mass="38618">MTSDSLSATQPSRRDRLAVPDVLRGVAIIAMLLAHANIMLPNLPWVVKITTAQVNDLASPLFALVMGMSAQIVWNRRAGVAKTIAQQTIRGVLLIAIGVWMVLWGSWVAIVLQYLGLVLIVGVPLLLLRTRWLLGVLAVLTVVTQPILELARHSAWFSTQEPWVQEVGRWVLLGHSYRLVNLLPFFLLGALLLRHGFRRDGLLWTMAVIAPVAWIGAAVAKKFLEPVPVLSGDYLDTLHDVGLVFAVYVVVVLLAQIDPSGVATVRDAVFAPLRAWGQIALSLYLLHVAIIAVWNRDSGRPQENSVVGWLLVVVLPLTVAWVWVRFVGTGPVEWILGWVSGRSRPRAGVWA</sequence>
<comment type="caution">
    <text evidence="3">The sequence shown here is derived from an EMBL/GenBank/DDBJ whole genome shotgun (WGS) entry which is preliminary data.</text>
</comment>
<feature type="transmembrane region" description="Helical" evidence="1">
    <location>
        <begin position="57"/>
        <end position="74"/>
    </location>
</feature>
<dbReference type="Pfam" id="PF01757">
    <property type="entry name" value="Acyl_transf_3"/>
    <property type="match status" value="1"/>
</dbReference>
<feature type="transmembrane region" description="Helical" evidence="1">
    <location>
        <begin position="22"/>
        <end position="45"/>
    </location>
</feature>
<reference evidence="3 4" key="1">
    <citation type="submission" date="2020-07" db="EMBL/GenBank/DDBJ databases">
        <title>Sequencing the genomes of 1000 actinobacteria strains.</title>
        <authorList>
            <person name="Klenk H.-P."/>
        </authorList>
    </citation>
    <scope>NUCLEOTIDE SEQUENCE [LARGE SCALE GENOMIC DNA]</scope>
    <source>
        <strain evidence="3 4">DSM 22185</strain>
    </source>
</reference>
<keyword evidence="1" id="KW-0812">Transmembrane</keyword>
<evidence type="ECO:0000313" key="4">
    <source>
        <dbReference type="Proteomes" id="UP000552045"/>
    </source>
</evidence>
<gene>
    <name evidence="3" type="ORF">BKA02_001628</name>
</gene>
<feature type="transmembrane region" description="Helical" evidence="1">
    <location>
        <begin position="179"/>
        <end position="197"/>
    </location>
</feature>